<dbReference type="RefSeq" id="WP_163456861.1">
    <property type="nucleotide sequence ID" value="NZ_JAAGOH010000006.1"/>
</dbReference>
<dbReference type="EMBL" id="JAAGOH010000006">
    <property type="protein sequence ID" value="NDY91011.1"/>
    <property type="molecule type" value="Genomic_DNA"/>
</dbReference>
<comment type="caution">
    <text evidence="1">The sequence shown here is derived from an EMBL/GenBank/DDBJ whole genome shotgun (WGS) entry which is preliminary data.</text>
</comment>
<reference evidence="1 2" key="1">
    <citation type="submission" date="2020-02" db="EMBL/GenBank/DDBJ databases">
        <title>Ideonella bacterium strain TBM-1.</title>
        <authorList>
            <person name="Chen W.-M."/>
        </authorList>
    </citation>
    <scope>NUCLEOTIDE SEQUENCE [LARGE SCALE GENOMIC DNA]</scope>
    <source>
        <strain evidence="1 2">TBM-1</strain>
    </source>
</reference>
<organism evidence="1 2">
    <name type="scientific">Ideonella livida</name>
    <dbReference type="NCBI Taxonomy" id="2707176"/>
    <lineage>
        <taxon>Bacteria</taxon>
        <taxon>Pseudomonadati</taxon>
        <taxon>Pseudomonadota</taxon>
        <taxon>Betaproteobacteria</taxon>
        <taxon>Burkholderiales</taxon>
        <taxon>Sphaerotilaceae</taxon>
        <taxon>Ideonella</taxon>
    </lineage>
</organism>
<dbReference type="Proteomes" id="UP000484255">
    <property type="component" value="Unassembled WGS sequence"/>
</dbReference>
<dbReference type="Pfam" id="PF13704">
    <property type="entry name" value="Glyco_tranf_2_4"/>
    <property type="match status" value="1"/>
</dbReference>
<gene>
    <name evidence="1" type="ORF">G3A44_07355</name>
</gene>
<evidence type="ECO:0000313" key="1">
    <source>
        <dbReference type="EMBL" id="NDY91011.1"/>
    </source>
</evidence>
<protein>
    <submittedName>
        <fullName evidence="1">Glycosyltransferase family 2 protein</fullName>
    </submittedName>
</protein>
<proteinExistence type="predicted"/>
<accession>A0A7C9PGL7</accession>
<keyword evidence="2" id="KW-1185">Reference proteome</keyword>
<sequence length="433" mass="47543">MNKPSWMSWGKPLASAQKLADGLRAKERKQVLEQATHLADSKRTEESLALLQAYFDRHGDAVVGRRLAVQLLKAGQFKALTDRPGLQALSSREFSLAAHLAGMDLEDVSPVLTQGLPPRPDLAYVGMVKNEEDIILFNLVWHYALGVRRFFLMDNGSTDQTGPLVCLFEQRFADAVVYRLHDPVVAYLQGQKMTAACAFVEQIWPDVAWLLLVDADEFLCLHRPWDEVLADAGPAQALVMPKSVYGLTEGDDALESAHFSERLLSRKLPFQVSNKVLVRAGRGGLAVGAGNHRLVESAADAPPVAYASPRGLTMREYPVRSEAQFLGKIVNGGRALEAAAQLGAAPIGTHWSAWYKQVCQRGVAGLRSVMRTHLEQHAAAALLRDPLPVTAVMDHLMPDWRETLDPLLAQRRRAHQALIDAGLSPEALLAPRA</sequence>
<keyword evidence="1" id="KW-0808">Transferase</keyword>
<dbReference type="AlphaFoldDB" id="A0A7C9PGL7"/>
<name>A0A7C9PGL7_9BURK</name>
<evidence type="ECO:0000313" key="2">
    <source>
        <dbReference type="Proteomes" id="UP000484255"/>
    </source>
</evidence>
<dbReference type="GO" id="GO:0016740">
    <property type="term" value="F:transferase activity"/>
    <property type="evidence" value="ECO:0007669"/>
    <property type="project" value="UniProtKB-KW"/>
</dbReference>